<dbReference type="OrthoDB" id="2893144at2759"/>
<dbReference type="Proteomes" id="UP000320762">
    <property type="component" value="Unassembled WGS sequence"/>
</dbReference>
<name>A0A550CGC2_9AGAR</name>
<sequence>MNTPKQYIPGLVAERSYPYSPKQFLNVVKDHEHSDAHRDRTLRDCHVDEVIHLRRESSTLMKVPHEIILVCYSHTVIDANGATACTDVRVAKIERLKYYRSGAEDGSLGSVPLYTPARRASRDSKGVATGNLDRVLVGEKVAELAYGYERVGSFTPAQGSLNIVDCAVAAHTITERAEDYSTLQYMCMWYARMLFESLRRLAGTPTTQEGPAYKRAGMWRKARMVTAEGRLVLDARPSDLVSGVLGGAGDTQEREVRDAIERDRAVDSQGSEPLREVQEDIEVCRTETWRVIGEGAAAAYERIHREDILKAENARKDAELAERVHREGILKVENARKDIELARARDEAARNKAEAARNKAEAARKDDELARLRAQLAQVQGADPSTSGQVSKGGRRR</sequence>
<protein>
    <submittedName>
        <fullName evidence="2">Uncharacterized protein</fullName>
    </submittedName>
</protein>
<keyword evidence="3" id="KW-1185">Reference proteome</keyword>
<gene>
    <name evidence="2" type="ORF">BD626DRAFT_568474</name>
</gene>
<feature type="region of interest" description="Disordered" evidence="1">
    <location>
        <begin position="347"/>
        <end position="397"/>
    </location>
</feature>
<evidence type="ECO:0000256" key="1">
    <source>
        <dbReference type="SAM" id="MobiDB-lite"/>
    </source>
</evidence>
<feature type="compositionally biased region" description="Basic and acidic residues" evidence="1">
    <location>
        <begin position="347"/>
        <end position="371"/>
    </location>
</feature>
<reference evidence="2 3" key="1">
    <citation type="journal article" date="2019" name="New Phytol.">
        <title>Comparative genomics reveals unique wood-decay strategies and fruiting body development in the Schizophyllaceae.</title>
        <authorList>
            <person name="Almasi E."/>
            <person name="Sahu N."/>
            <person name="Krizsan K."/>
            <person name="Balint B."/>
            <person name="Kovacs G.M."/>
            <person name="Kiss B."/>
            <person name="Cseklye J."/>
            <person name="Drula E."/>
            <person name="Henrissat B."/>
            <person name="Nagy I."/>
            <person name="Chovatia M."/>
            <person name="Adam C."/>
            <person name="LaButti K."/>
            <person name="Lipzen A."/>
            <person name="Riley R."/>
            <person name="Grigoriev I.V."/>
            <person name="Nagy L.G."/>
        </authorList>
    </citation>
    <scope>NUCLEOTIDE SEQUENCE [LARGE SCALE GENOMIC DNA]</scope>
    <source>
        <strain evidence="2 3">NL-1724</strain>
    </source>
</reference>
<organism evidence="2 3">
    <name type="scientific">Schizophyllum amplum</name>
    <dbReference type="NCBI Taxonomy" id="97359"/>
    <lineage>
        <taxon>Eukaryota</taxon>
        <taxon>Fungi</taxon>
        <taxon>Dikarya</taxon>
        <taxon>Basidiomycota</taxon>
        <taxon>Agaricomycotina</taxon>
        <taxon>Agaricomycetes</taxon>
        <taxon>Agaricomycetidae</taxon>
        <taxon>Agaricales</taxon>
        <taxon>Schizophyllaceae</taxon>
        <taxon>Schizophyllum</taxon>
    </lineage>
</organism>
<proteinExistence type="predicted"/>
<comment type="caution">
    <text evidence="2">The sequence shown here is derived from an EMBL/GenBank/DDBJ whole genome shotgun (WGS) entry which is preliminary data.</text>
</comment>
<dbReference type="AlphaFoldDB" id="A0A550CGC2"/>
<dbReference type="EMBL" id="VDMD01000008">
    <property type="protein sequence ID" value="TRM63855.1"/>
    <property type="molecule type" value="Genomic_DNA"/>
</dbReference>
<accession>A0A550CGC2</accession>
<evidence type="ECO:0000313" key="3">
    <source>
        <dbReference type="Proteomes" id="UP000320762"/>
    </source>
</evidence>
<evidence type="ECO:0000313" key="2">
    <source>
        <dbReference type="EMBL" id="TRM63855.1"/>
    </source>
</evidence>